<organism evidence="2 3">
    <name type="scientific">Pseudomonas arcuscaelestis</name>
    <dbReference type="NCBI Taxonomy" id="2710591"/>
    <lineage>
        <taxon>Bacteria</taxon>
        <taxon>Pseudomonadati</taxon>
        <taxon>Pseudomonadota</taxon>
        <taxon>Gammaproteobacteria</taxon>
        <taxon>Pseudomonadales</taxon>
        <taxon>Pseudomonadaceae</taxon>
        <taxon>Pseudomonas</taxon>
    </lineage>
</organism>
<sequence>MIPVGVISGLRFTQEHPYVTGVVIAVLLALAILAASRSRRSPQRKNALRAVSLALVIGAAGFFSWAYNTRSPGLAEQVTKLAEQVSAQQAAKSDAVEPGAK</sequence>
<dbReference type="EMBL" id="JACOPV010000009">
    <property type="protein sequence ID" value="MBM5459081.1"/>
    <property type="molecule type" value="Genomic_DNA"/>
</dbReference>
<evidence type="ECO:0000256" key="1">
    <source>
        <dbReference type="SAM" id="Phobius"/>
    </source>
</evidence>
<reference evidence="2 3" key="1">
    <citation type="submission" date="2020-08" db="EMBL/GenBank/DDBJ databases">
        <title>Description of novel Pseudomonas species.</title>
        <authorList>
            <person name="Duman M."/>
            <person name="Mulet M."/>
            <person name="Altun S."/>
            <person name="Saticioglu I.B."/>
            <person name="Lalucat J."/>
            <person name="Garcia-Valdes E."/>
        </authorList>
    </citation>
    <scope>NUCLEOTIDE SEQUENCE [LARGE SCALE GENOMIC DNA]</scope>
    <source>
        <strain evidence="2 3">P66</strain>
    </source>
</reference>
<keyword evidence="1" id="KW-0472">Membrane</keyword>
<dbReference type="RefSeq" id="WP_203584986.1">
    <property type="nucleotide sequence ID" value="NZ_JACOPV010000009.1"/>
</dbReference>
<name>A0ABS2C1H2_9PSED</name>
<evidence type="ECO:0000313" key="2">
    <source>
        <dbReference type="EMBL" id="MBM5459081.1"/>
    </source>
</evidence>
<keyword evidence="1" id="KW-0812">Transmembrane</keyword>
<keyword evidence="3" id="KW-1185">Reference proteome</keyword>
<feature type="transmembrane region" description="Helical" evidence="1">
    <location>
        <begin position="47"/>
        <end position="67"/>
    </location>
</feature>
<feature type="transmembrane region" description="Helical" evidence="1">
    <location>
        <begin position="18"/>
        <end position="35"/>
    </location>
</feature>
<comment type="caution">
    <text evidence="2">The sequence shown here is derived from an EMBL/GenBank/DDBJ whole genome shotgun (WGS) entry which is preliminary data.</text>
</comment>
<proteinExistence type="predicted"/>
<protein>
    <submittedName>
        <fullName evidence="2">Uncharacterized protein</fullName>
    </submittedName>
</protein>
<dbReference type="Proteomes" id="UP000745663">
    <property type="component" value="Unassembled WGS sequence"/>
</dbReference>
<keyword evidence="1" id="KW-1133">Transmembrane helix</keyword>
<evidence type="ECO:0000313" key="3">
    <source>
        <dbReference type="Proteomes" id="UP000745663"/>
    </source>
</evidence>
<gene>
    <name evidence="2" type="ORF">H8F21_16045</name>
</gene>
<accession>A0ABS2C1H2</accession>